<dbReference type="Pfam" id="PF02518">
    <property type="entry name" value="HATPase_c"/>
    <property type="match status" value="1"/>
</dbReference>
<evidence type="ECO:0000256" key="8">
    <source>
        <dbReference type="ARBA" id="ARBA00023012"/>
    </source>
</evidence>
<dbReference type="SMART" id="SM00387">
    <property type="entry name" value="HATPase_c"/>
    <property type="match status" value="1"/>
</dbReference>
<dbReference type="EMBL" id="BAAABM010000070">
    <property type="protein sequence ID" value="GAA0371408.1"/>
    <property type="molecule type" value="Genomic_DNA"/>
</dbReference>
<name>A0ABN0XSE1_9ACTN</name>
<comment type="caution">
    <text evidence="11">The sequence shown here is derived from an EMBL/GenBank/DDBJ whole genome shotgun (WGS) entry which is preliminary data.</text>
</comment>
<evidence type="ECO:0000313" key="11">
    <source>
        <dbReference type="EMBL" id="GAA0371408.1"/>
    </source>
</evidence>
<protein>
    <recommendedName>
        <fullName evidence="2">histidine kinase</fullName>
        <ecNumber evidence="2">2.7.13.3</ecNumber>
    </recommendedName>
</protein>
<dbReference type="EC" id="2.7.13.3" evidence="2"/>
<dbReference type="InterPro" id="IPR055558">
    <property type="entry name" value="DUF7134"/>
</dbReference>
<keyword evidence="7" id="KW-0067">ATP-binding</keyword>
<dbReference type="Gene3D" id="3.30.565.10">
    <property type="entry name" value="Histidine kinase-like ATPase, C-terminal domain"/>
    <property type="match status" value="1"/>
</dbReference>
<accession>A0ABN0XSE1</accession>
<keyword evidence="6 11" id="KW-0418">Kinase</keyword>
<keyword evidence="9" id="KW-1133">Transmembrane helix</keyword>
<dbReference type="PANTHER" id="PTHR24421:SF10">
    <property type="entry name" value="NITRATE_NITRITE SENSOR PROTEIN NARQ"/>
    <property type="match status" value="1"/>
</dbReference>
<reference evidence="11 12" key="1">
    <citation type="journal article" date="2019" name="Int. J. Syst. Evol. Microbiol.">
        <title>The Global Catalogue of Microorganisms (GCM) 10K type strain sequencing project: providing services to taxonomists for standard genome sequencing and annotation.</title>
        <authorList>
            <consortium name="The Broad Institute Genomics Platform"/>
            <consortium name="The Broad Institute Genome Sequencing Center for Infectious Disease"/>
            <person name="Wu L."/>
            <person name="Ma J."/>
        </authorList>
    </citation>
    <scope>NUCLEOTIDE SEQUENCE [LARGE SCALE GENOMIC DNA]</scope>
    <source>
        <strain evidence="11 12">JCM 3146</strain>
    </source>
</reference>
<evidence type="ECO:0000256" key="3">
    <source>
        <dbReference type="ARBA" id="ARBA00022553"/>
    </source>
</evidence>
<dbReference type="Gene3D" id="1.20.5.1930">
    <property type="match status" value="1"/>
</dbReference>
<evidence type="ECO:0000313" key="12">
    <source>
        <dbReference type="Proteomes" id="UP001501822"/>
    </source>
</evidence>
<keyword evidence="3" id="KW-0597">Phosphoprotein</keyword>
<evidence type="ECO:0000256" key="5">
    <source>
        <dbReference type="ARBA" id="ARBA00022741"/>
    </source>
</evidence>
<evidence type="ECO:0000256" key="2">
    <source>
        <dbReference type="ARBA" id="ARBA00012438"/>
    </source>
</evidence>
<keyword evidence="12" id="KW-1185">Reference proteome</keyword>
<gene>
    <name evidence="11" type="ORF">GCM10010151_71710</name>
</gene>
<dbReference type="InterPro" id="IPR050482">
    <property type="entry name" value="Sensor_HK_TwoCompSys"/>
</dbReference>
<keyword evidence="4" id="KW-0808">Transferase</keyword>
<evidence type="ECO:0000256" key="9">
    <source>
        <dbReference type="SAM" id="Phobius"/>
    </source>
</evidence>
<dbReference type="PROSITE" id="PS51257">
    <property type="entry name" value="PROKAR_LIPOPROTEIN"/>
    <property type="match status" value="1"/>
</dbReference>
<feature type="transmembrane region" description="Helical" evidence="9">
    <location>
        <begin position="63"/>
        <end position="79"/>
    </location>
</feature>
<evidence type="ECO:0000259" key="10">
    <source>
        <dbReference type="SMART" id="SM00387"/>
    </source>
</evidence>
<dbReference type="InterPro" id="IPR003594">
    <property type="entry name" value="HATPase_dom"/>
</dbReference>
<dbReference type="InterPro" id="IPR036890">
    <property type="entry name" value="HATPase_C_sf"/>
</dbReference>
<dbReference type="Pfam" id="PF23539">
    <property type="entry name" value="DUF7134"/>
    <property type="match status" value="1"/>
</dbReference>
<feature type="transmembrane region" description="Helical" evidence="9">
    <location>
        <begin position="127"/>
        <end position="148"/>
    </location>
</feature>
<organism evidence="11 12">
    <name type="scientific">Actinoallomurus spadix</name>
    <dbReference type="NCBI Taxonomy" id="79912"/>
    <lineage>
        <taxon>Bacteria</taxon>
        <taxon>Bacillati</taxon>
        <taxon>Actinomycetota</taxon>
        <taxon>Actinomycetes</taxon>
        <taxon>Streptosporangiales</taxon>
        <taxon>Thermomonosporaceae</taxon>
        <taxon>Actinoallomurus</taxon>
    </lineage>
</organism>
<evidence type="ECO:0000256" key="7">
    <source>
        <dbReference type="ARBA" id="ARBA00022840"/>
    </source>
</evidence>
<dbReference type="InterPro" id="IPR011712">
    <property type="entry name" value="Sig_transdc_His_kin_sub3_dim/P"/>
</dbReference>
<sequence>MARWWAGIDPRLIDWVLALSLGAAGCVAGAAYHPQGWPRFDAMAYALSIAVSLPLVLRRRFPLAVLVVSCAVFTVYLAAGDQPSVNTWGPLVALYSLAAHRRGGAVVAGAVLTAGAVLYSGLTALPAALAVTQSVLAVAVIWVFGAGARRLTERNARLAELTALLRAEQEERARRAVMDERVRIARELHDVVAHHMSVVSVQAGLARYVVYSDPDTARRSLDTIAATSGEALEEMRRLLAVLRIPPEDAEDAAAYDPAPGLSRLDELAARVRDAGVRVEVAVTGTPRPLAPGQDQCVFRVIQESLTNVIKHAAPARAWVDLRYESERLVVRVVDDGRRRAPAATERTPPHGLLGMRERARLYGGTLSAGPRPQGGFEVVLTLPVPGPADA</sequence>
<dbReference type="CDD" id="cd16917">
    <property type="entry name" value="HATPase_UhpB-NarQ-NarX-like"/>
    <property type="match status" value="1"/>
</dbReference>
<feature type="transmembrane region" description="Helical" evidence="9">
    <location>
        <begin position="12"/>
        <end position="31"/>
    </location>
</feature>
<dbReference type="GO" id="GO:0016301">
    <property type="term" value="F:kinase activity"/>
    <property type="evidence" value="ECO:0007669"/>
    <property type="project" value="UniProtKB-KW"/>
</dbReference>
<keyword evidence="9" id="KW-0472">Membrane</keyword>
<dbReference type="PANTHER" id="PTHR24421">
    <property type="entry name" value="NITRATE/NITRITE SENSOR PROTEIN NARX-RELATED"/>
    <property type="match status" value="1"/>
</dbReference>
<keyword evidence="5" id="KW-0547">Nucleotide-binding</keyword>
<dbReference type="SUPFAM" id="SSF55874">
    <property type="entry name" value="ATPase domain of HSP90 chaperone/DNA topoisomerase II/histidine kinase"/>
    <property type="match status" value="1"/>
</dbReference>
<evidence type="ECO:0000256" key="1">
    <source>
        <dbReference type="ARBA" id="ARBA00000085"/>
    </source>
</evidence>
<keyword evidence="8" id="KW-0902">Two-component regulatory system</keyword>
<proteinExistence type="predicted"/>
<comment type="catalytic activity">
    <reaction evidence="1">
        <text>ATP + protein L-histidine = ADP + protein N-phospho-L-histidine.</text>
        <dbReference type="EC" id="2.7.13.3"/>
    </reaction>
</comment>
<feature type="domain" description="Histidine kinase/HSP90-like ATPase" evidence="10">
    <location>
        <begin position="292"/>
        <end position="386"/>
    </location>
</feature>
<evidence type="ECO:0000256" key="4">
    <source>
        <dbReference type="ARBA" id="ARBA00022679"/>
    </source>
</evidence>
<dbReference type="Proteomes" id="UP001501822">
    <property type="component" value="Unassembled WGS sequence"/>
</dbReference>
<keyword evidence="9" id="KW-0812">Transmembrane</keyword>
<evidence type="ECO:0000256" key="6">
    <source>
        <dbReference type="ARBA" id="ARBA00022777"/>
    </source>
</evidence>
<dbReference type="Pfam" id="PF07730">
    <property type="entry name" value="HisKA_3"/>
    <property type="match status" value="1"/>
</dbReference>